<evidence type="ECO:0000313" key="2">
    <source>
        <dbReference type="EMBL" id="BAB16129.1"/>
    </source>
</evidence>
<dbReference type="InterPro" id="IPR030395">
    <property type="entry name" value="GP_PDE_dom"/>
</dbReference>
<proteinExistence type="predicted"/>
<protein>
    <submittedName>
        <fullName evidence="2">Riorf10 protein</fullName>
    </submittedName>
</protein>
<dbReference type="EMBL" id="AP002086">
    <property type="protein sequence ID" value="BAB16129.1"/>
    <property type="molecule type" value="Genomic_DNA"/>
</dbReference>
<dbReference type="InterPro" id="IPR017946">
    <property type="entry name" value="PLC-like_Pdiesterase_TIM-brl"/>
</dbReference>
<reference evidence="2" key="4">
    <citation type="journal article" date="2001" name="J. Mol. Biol.">
        <title>The complete nucleotide sequence of a plant root-inducing (Ri) plasmid indicates its chimeric structure and evolutionary relationship between tumor-inducing (Ti) and symbiotic (Sym) plasmids in Rhizobiaceae.</title>
        <authorList>
            <person name="Moriguchi K."/>
            <person name="Maeda Y."/>
            <person name="Satou M."/>
            <person name="Hardayani N.S.N."/>
            <person name="Kataoka M."/>
            <person name="Tanaka N."/>
            <person name="Yoshida K."/>
        </authorList>
    </citation>
    <scope>NUCLEOTIDE SEQUENCE</scope>
    <source>
        <strain evidence="2">MAFF03-01724</strain>
        <plasmid evidence="2">pRi1724</plasmid>
    </source>
</reference>
<dbReference type="PROSITE" id="PS51704">
    <property type="entry name" value="GP_PDE"/>
    <property type="match status" value="1"/>
</dbReference>
<dbReference type="AlphaFoldDB" id="Q9F5H7"/>
<dbReference type="Gene3D" id="3.20.20.190">
    <property type="entry name" value="Phosphatidylinositol (PI) phosphodiesterase"/>
    <property type="match status" value="1"/>
</dbReference>
<organism evidence="2">
    <name type="scientific">Rhizobium rhizogenes</name>
    <name type="common">Agrobacterium rhizogenes</name>
    <dbReference type="NCBI Taxonomy" id="359"/>
    <lineage>
        <taxon>Bacteria</taxon>
        <taxon>Pseudomonadati</taxon>
        <taxon>Pseudomonadota</taxon>
        <taxon>Alphaproteobacteria</taxon>
        <taxon>Hyphomicrobiales</taxon>
        <taxon>Rhizobiaceae</taxon>
        <taxon>Rhizobium/Agrobacterium group</taxon>
        <taxon>Rhizobium</taxon>
    </lineage>
</organism>
<sequence length="134" mass="15427">MENDILCQRKPFLVKGTCWPEWKLEWDLPNGVTADEVLARHSVPNLLERLEETLPLQVIEHRGMYNLGKRVQECTETSLLAALGEIGRRNLSELDAALSSDDVPIASHDFNLWRVSALPDQLVRHSRQMYLFFL</sequence>
<reference evidence="2" key="3">
    <citation type="journal article" date="2000" name="DNA Res.">
        <title>Analysis of unique variable region of a plant root inducing plasmid, pRi1724, by the construction of its physical map and library.</title>
        <authorList>
            <person name="Moriguchi K."/>
            <person name="Maeda Y."/>
            <person name="Satou M."/>
            <person name="Kataoka M."/>
            <person name="Tanaka N."/>
            <person name="Yoshida K."/>
        </authorList>
    </citation>
    <scope>NUCLEOTIDE SEQUENCE</scope>
    <source>
        <strain evidence="2">MAFF03-01724</strain>
        <plasmid evidence="2">pRi1724</plasmid>
    </source>
</reference>
<keyword evidence="2" id="KW-0614">Plasmid</keyword>
<evidence type="ECO:0000259" key="1">
    <source>
        <dbReference type="PROSITE" id="PS51704"/>
    </source>
</evidence>
<reference evidence="2" key="1">
    <citation type="journal article" date="1998" name="Nucleic Acids Symp. Ser.">
        <title>Genome structure of Ri plasmid (1): Construction of linking library and physical map of pRi1724 in Japanese Agrobacterium.</title>
        <authorList>
            <person name="Moriguchi K."/>
            <person name="Nishida T."/>
            <person name="Maeda Y."/>
            <person name="Tanaka N."/>
            <person name="Yoshida K."/>
        </authorList>
    </citation>
    <scope>NUCLEOTIDE SEQUENCE</scope>
    <source>
        <strain evidence="2">MAFF03-01724</strain>
        <plasmid evidence="2">pRi1724</plasmid>
    </source>
</reference>
<feature type="domain" description="GP-PDE" evidence="1">
    <location>
        <begin position="56"/>
        <end position="134"/>
    </location>
</feature>
<dbReference type="GO" id="GO:0008081">
    <property type="term" value="F:phosphoric diester hydrolase activity"/>
    <property type="evidence" value="ECO:0007669"/>
    <property type="project" value="InterPro"/>
</dbReference>
<dbReference type="SUPFAM" id="SSF51695">
    <property type="entry name" value="PLC-like phosphodiesterases"/>
    <property type="match status" value="1"/>
</dbReference>
<geneLocation type="plasmid" evidence="2">
    <name>pRi1724</name>
</geneLocation>
<name>Q9F5H7_RHIRH</name>
<reference evidence="2" key="2">
    <citation type="journal article" date="1999" name="Nucleic Acids Symp. Ser.">
        <title>Genome structure of Ri plasmid (1): Sequencing analysis of T-DNA and its flanking regions of pRi1724 in Japanese Agrobacterium rhizogenes.</title>
        <authorList>
            <person name="Maeda Y."/>
            <person name="Moriguchi K."/>
            <person name="Kataoka M."/>
            <person name="Satou M."/>
            <person name="Satutui N.H.N."/>
            <person name="Tanaka N."/>
            <person name="Yoshida K."/>
        </authorList>
    </citation>
    <scope>NUCLEOTIDE SEQUENCE</scope>
    <source>
        <strain evidence="2">MAFF03-01724</strain>
        <plasmid evidence="2">pRi1724</plasmid>
    </source>
</reference>
<accession>Q9F5H7</accession>
<dbReference type="GO" id="GO:0006629">
    <property type="term" value="P:lipid metabolic process"/>
    <property type="evidence" value="ECO:0007669"/>
    <property type="project" value="InterPro"/>
</dbReference>
<gene>
    <name evidence="2" type="primary">riorf10</name>
</gene>